<keyword evidence="4" id="KW-0732">Signal</keyword>
<dbReference type="PRINTS" id="PR00092">
    <property type="entry name" value="TYROSINASE"/>
</dbReference>
<evidence type="ECO:0000256" key="3">
    <source>
        <dbReference type="SAM" id="MobiDB-lite"/>
    </source>
</evidence>
<dbReference type="GO" id="GO:0046872">
    <property type="term" value="F:metal ion binding"/>
    <property type="evidence" value="ECO:0007669"/>
    <property type="project" value="UniProtKB-KW"/>
</dbReference>
<organism evidence="6 7">
    <name type="scientific">Hirsutella minnesotensis 3608</name>
    <dbReference type="NCBI Taxonomy" id="1043627"/>
    <lineage>
        <taxon>Eukaryota</taxon>
        <taxon>Fungi</taxon>
        <taxon>Dikarya</taxon>
        <taxon>Ascomycota</taxon>
        <taxon>Pezizomycotina</taxon>
        <taxon>Sordariomycetes</taxon>
        <taxon>Hypocreomycetidae</taxon>
        <taxon>Hypocreales</taxon>
        <taxon>Ophiocordycipitaceae</taxon>
        <taxon>Hirsutella</taxon>
    </lineage>
</organism>
<evidence type="ECO:0000256" key="1">
    <source>
        <dbReference type="ARBA" id="ARBA00022723"/>
    </source>
</evidence>
<dbReference type="Pfam" id="PF00264">
    <property type="entry name" value="Tyrosinase"/>
    <property type="match status" value="1"/>
</dbReference>
<dbReference type="EMBL" id="KQ030515">
    <property type="protein sequence ID" value="KJZ75720.1"/>
    <property type="molecule type" value="Genomic_DNA"/>
</dbReference>
<accession>A0A0F7ZPL7</accession>
<keyword evidence="1" id="KW-0479">Metal-binding</keyword>
<gene>
    <name evidence="6" type="ORF">HIM_04877</name>
</gene>
<feature type="signal peptide" evidence="4">
    <location>
        <begin position="1"/>
        <end position="22"/>
    </location>
</feature>
<feature type="chain" id="PRO_5002525966" description="Tyrosinase copper-binding domain-containing protein" evidence="4">
    <location>
        <begin position="23"/>
        <end position="382"/>
    </location>
</feature>
<dbReference type="InterPro" id="IPR050316">
    <property type="entry name" value="Tyrosinase/Hemocyanin"/>
</dbReference>
<dbReference type="PANTHER" id="PTHR11474:SF125">
    <property type="entry name" value="N-ACETYL-6-HYDROXYTRYPTOPHAN OXIDASE IVOB-RELATED"/>
    <property type="match status" value="1"/>
</dbReference>
<dbReference type="InterPro" id="IPR008922">
    <property type="entry name" value="Di-copper_centre_dom_sf"/>
</dbReference>
<keyword evidence="2" id="KW-0560">Oxidoreductase</keyword>
<name>A0A0F7ZPL7_9HYPO</name>
<keyword evidence="7" id="KW-1185">Reference proteome</keyword>
<dbReference type="PROSITE" id="PS00498">
    <property type="entry name" value="TYROSINASE_2"/>
    <property type="match status" value="1"/>
</dbReference>
<dbReference type="GO" id="GO:0016491">
    <property type="term" value="F:oxidoreductase activity"/>
    <property type="evidence" value="ECO:0007669"/>
    <property type="project" value="UniProtKB-KW"/>
</dbReference>
<evidence type="ECO:0000256" key="4">
    <source>
        <dbReference type="SAM" id="SignalP"/>
    </source>
</evidence>
<evidence type="ECO:0000259" key="5">
    <source>
        <dbReference type="PROSITE" id="PS00498"/>
    </source>
</evidence>
<dbReference type="InterPro" id="IPR002227">
    <property type="entry name" value="Tyrosinase_Cu-bd"/>
</dbReference>
<dbReference type="Gene3D" id="1.10.1280.10">
    <property type="entry name" value="Di-copper center containing domain from catechol oxidase"/>
    <property type="match status" value="1"/>
</dbReference>
<dbReference type="PANTHER" id="PTHR11474">
    <property type="entry name" value="TYROSINASE FAMILY MEMBER"/>
    <property type="match status" value="1"/>
</dbReference>
<reference evidence="6 7" key="1">
    <citation type="journal article" date="2014" name="Genome Biol. Evol.">
        <title>Comparative genomics and transcriptomics analyses reveal divergent lifestyle features of nematode endoparasitic fungus Hirsutella minnesotensis.</title>
        <authorList>
            <person name="Lai Y."/>
            <person name="Liu K."/>
            <person name="Zhang X."/>
            <person name="Zhang X."/>
            <person name="Li K."/>
            <person name="Wang N."/>
            <person name="Shu C."/>
            <person name="Wu Y."/>
            <person name="Wang C."/>
            <person name="Bushley K.E."/>
            <person name="Xiang M."/>
            <person name="Liu X."/>
        </authorList>
    </citation>
    <scope>NUCLEOTIDE SEQUENCE [LARGE SCALE GENOMIC DNA]</scope>
    <source>
        <strain evidence="6 7">3608</strain>
    </source>
</reference>
<sequence>MLLHTLFLQLPCLLAAALPLAADTTSPRAIVVQAQTSYEENTKQLLQQSRTSCNWHTVSIRKAWDDLTEAERSNYVASVHCLLAKKPARSHPREVPGARTWNDDFVWAHIKETNFIHGSGLLLPWHRQFMWAYEQTLRNECGYRGALPYWAWERHADDQSKSPVFQPGPTSFGGNGQFVPHGPRNGSLVGLPPGFSLSLPIPAGTGGGCIRDGAFKEVTINLGPVASANNTPDNLYGNQYNTRCITRDYYQQGSTAGLTHKTISDLWALESIHDFRPLLEALAHPTSHVFVGGEESDQYASPNDPVFYLLHAQIDRLWTVWQGQDYASRRSALDGTVTMQNVPPSENATLATAMHMGIAAGGDVPISRAMSATENDYCYMYA</sequence>
<evidence type="ECO:0000256" key="2">
    <source>
        <dbReference type="ARBA" id="ARBA00023002"/>
    </source>
</evidence>
<evidence type="ECO:0000313" key="7">
    <source>
        <dbReference type="Proteomes" id="UP000054481"/>
    </source>
</evidence>
<feature type="region of interest" description="Disordered" evidence="3">
    <location>
        <begin position="160"/>
        <end position="179"/>
    </location>
</feature>
<dbReference type="OrthoDB" id="6132182at2759"/>
<dbReference type="Proteomes" id="UP000054481">
    <property type="component" value="Unassembled WGS sequence"/>
</dbReference>
<protein>
    <recommendedName>
        <fullName evidence="5">Tyrosinase copper-binding domain-containing protein</fullName>
    </recommendedName>
</protein>
<proteinExistence type="predicted"/>
<dbReference type="AlphaFoldDB" id="A0A0F7ZPL7"/>
<evidence type="ECO:0000313" key="6">
    <source>
        <dbReference type="EMBL" id="KJZ75720.1"/>
    </source>
</evidence>
<feature type="domain" description="Tyrosinase copper-binding" evidence="5">
    <location>
        <begin position="304"/>
        <end position="315"/>
    </location>
</feature>
<dbReference type="SUPFAM" id="SSF48056">
    <property type="entry name" value="Di-copper centre-containing domain"/>
    <property type="match status" value="1"/>
</dbReference>